<feature type="domain" description="LpxI N-terminal" evidence="2">
    <location>
        <begin position="4"/>
        <end position="127"/>
    </location>
</feature>
<dbReference type="InterPro" id="IPR053174">
    <property type="entry name" value="LpxI"/>
</dbReference>
<dbReference type="Pfam" id="PF06230">
    <property type="entry name" value="LpxI_C"/>
    <property type="match status" value="1"/>
</dbReference>
<name>A0A1X6YZN6_9RHOB</name>
<feature type="domain" description="LpxI C-terminal" evidence="1">
    <location>
        <begin position="132"/>
        <end position="262"/>
    </location>
</feature>
<evidence type="ECO:0000259" key="2">
    <source>
        <dbReference type="Pfam" id="PF17930"/>
    </source>
</evidence>
<gene>
    <name evidence="3" type="ORF">ROA7450_01666</name>
</gene>
<dbReference type="AlphaFoldDB" id="A0A1X6YZN6"/>
<protein>
    <recommendedName>
        <fullName evidence="5">UDP-2,3-diacylglucosamine pyrophosphatase LpxI</fullName>
    </recommendedName>
</protein>
<evidence type="ECO:0008006" key="5">
    <source>
        <dbReference type="Google" id="ProtNLM"/>
    </source>
</evidence>
<dbReference type="EMBL" id="FWFX01000004">
    <property type="protein sequence ID" value="SLN35569.1"/>
    <property type="molecule type" value="Genomic_DNA"/>
</dbReference>
<dbReference type="Gene3D" id="3.40.50.20">
    <property type="match status" value="1"/>
</dbReference>
<sequence>MSGKLGIIACAGVLPVLIAEYHPEALCFGLKGVPNDLECDVDVHQIEKIGGLFAAMKDQGVYRVVLAGSLTRPPLNPAEFDPVIMAFAPRLLGALQAGDDALLRRVIAFFEEQGFTMLGAHELVPELTAEAGLHLGPEVSEANAGDITRAQDILAALSPLDVGQGCVVGNGQCLGIETLQGTDALLKFVSETDESSHAKGGVLVKAPKLGQDLRVDMPAIGPKTVQAVKDARLDGIVIEAGRVMILEREKTLSEIEKAGLFLSAQSF</sequence>
<evidence type="ECO:0000259" key="1">
    <source>
        <dbReference type="Pfam" id="PF06230"/>
    </source>
</evidence>
<dbReference type="InterPro" id="IPR041255">
    <property type="entry name" value="LpxI_N"/>
</dbReference>
<dbReference type="PANTHER" id="PTHR39962">
    <property type="entry name" value="BLL4848 PROTEIN"/>
    <property type="match status" value="1"/>
</dbReference>
<dbReference type="PANTHER" id="PTHR39962:SF1">
    <property type="entry name" value="LPXI FAMILY PROTEIN"/>
    <property type="match status" value="1"/>
</dbReference>
<keyword evidence="4" id="KW-1185">Reference proteome</keyword>
<dbReference type="OrthoDB" id="9789836at2"/>
<accession>A0A1X6YZN6</accession>
<evidence type="ECO:0000313" key="4">
    <source>
        <dbReference type="Proteomes" id="UP000193061"/>
    </source>
</evidence>
<dbReference type="Pfam" id="PF17930">
    <property type="entry name" value="LpxI_N"/>
    <property type="match status" value="1"/>
</dbReference>
<proteinExistence type="predicted"/>
<dbReference type="Gene3D" id="3.40.140.80">
    <property type="match status" value="1"/>
</dbReference>
<dbReference type="RefSeq" id="WP_085805206.1">
    <property type="nucleotide sequence ID" value="NZ_FWFX01000004.1"/>
</dbReference>
<reference evidence="3 4" key="1">
    <citation type="submission" date="2017-03" db="EMBL/GenBank/DDBJ databases">
        <authorList>
            <person name="Afonso C.L."/>
            <person name="Miller P.J."/>
            <person name="Scott M.A."/>
            <person name="Spackman E."/>
            <person name="Goraichik I."/>
            <person name="Dimitrov K.M."/>
            <person name="Suarez D.L."/>
            <person name="Swayne D.E."/>
        </authorList>
    </citation>
    <scope>NUCLEOTIDE SEQUENCE [LARGE SCALE GENOMIC DNA]</scope>
    <source>
        <strain evidence="3 4">CECT 7450</strain>
    </source>
</reference>
<dbReference type="Proteomes" id="UP000193061">
    <property type="component" value="Unassembled WGS sequence"/>
</dbReference>
<dbReference type="InterPro" id="IPR043167">
    <property type="entry name" value="LpxI_C_sf"/>
</dbReference>
<evidence type="ECO:0000313" key="3">
    <source>
        <dbReference type="EMBL" id="SLN35569.1"/>
    </source>
</evidence>
<organism evidence="3 4">
    <name type="scientific">Roseovarius albus</name>
    <dbReference type="NCBI Taxonomy" id="1247867"/>
    <lineage>
        <taxon>Bacteria</taxon>
        <taxon>Pseudomonadati</taxon>
        <taxon>Pseudomonadota</taxon>
        <taxon>Alphaproteobacteria</taxon>
        <taxon>Rhodobacterales</taxon>
        <taxon>Roseobacteraceae</taxon>
        <taxon>Roseovarius</taxon>
    </lineage>
</organism>
<dbReference type="InterPro" id="IPR010415">
    <property type="entry name" value="LpxI_C"/>
</dbReference>